<proteinExistence type="predicted"/>
<dbReference type="PROSITE" id="PS51257">
    <property type="entry name" value="PROKAR_LIPOPROTEIN"/>
    <property type="match status" value="1"/>
</dbReference>
<feature type="domain" description="Lipid/polyisoprenoid-binding YceI-like" evidence="1">
    <location>
        <begin position="32"/>
        <end position="205"/>
    </location>
</feature>
<dbReference type="PANTHER" id="PTHR34406:SF1">
    <property type="entry name" value="PROTEIN YCEI"/>
    <property type="match status" value="1"/>
</dbReference>
<comment type="caution">
    <text evidence="2">The sequence shown here is derived from an EMBL/GenBank/DDBJ whole genome shotgun (WGS) entry which is preliminary data.</text>
</comment>
<evidence type="ECO:0000259" key="1">
    <source>
        <dbReference type="SMART" id="SM00867"/>
    </source>
</evidence>
<dbReference type="RefSeq" id="WP_345029232.1">
    <property type="nucleotide sequence ID" value="NZ_BAABEY010000024.1"/>
</dbReference>
<reference evidence="3" key="1">
    <citation type="journal article" date="2019" name="Int. J. Syst. Evol. Microbiol.">
        <title>The Global Catalogue of Microorganisms (GCM) 10K type strain sequencing project: providing services to taxonomists for standard genome sequencing and annotation.</title>
        <authorList>
            <consortium name="The Broad Institute Genomics Platform"/>
            <consortium name="The Broad Institute Genome Sequencing Center for Infectious Disease"/>
            <person name="Wu L."/>
            <person name="Ma J."/>
        </authorList>
    </citation>
    <scope>NUCLEOTIDE SEQUENCE [LARGE SCALE GENOMIC DNA]</scope>
    <source>
        <strain evidence="3">JCM 31920</strain>
    </source>
</reference>
<gene>
    <name evidence="2" type="ORF">GCM10023091_23370</name>
</gene>
<sequence>MKDLTKNLLCIAIFPLSVWVSSCEKENGSVEMFRVNESASSIEWKGSAPDHFHIGSFKTTGELKAGKNGEVKSGDFTIPISSIENFDLPDPVKQQLLDHLKSPDFFNIALHPTAKFQFTKSAPYDGKSEGAIAGANFMLTGNFTMLGQTHPISFPAKITVSEENLTAEANLKIDRTKWGMTFDSDPEQPLYIFPDVELKLKLVARKNN</sequence>
<dbReference type="InterPro" id="IPR036761">
    <property type="entry name" value="TTHA0802/YceI-like_sf"/>
</dbReference>
<dbReference type="Pfam" id="PF04264">
    <property type="entry name" value="YceI"/>
    <property type="match status" value="1"/>
</dbReference>
<organism evidence="2 3">
    <name type="scientific">Ravibacter arvi</name>
    <dbReference type="NCBI Taxonomy" id="2051041"/>
    <lineage>
        <taxon>Bacteria</taxon>
        <taxon>Pseudomonadati</taxon>
        <taxon>Bacteroidota</taxon>
        <taxon>Cytophagia</taxon>
        <taxon>Cytophagales</taxon>
        <taxon>Spirosomataceae</taxon>
        <taxon>Ravibacter</taxon>
    </lineage>
</organism>
<dbReference type="Gene3D" id="2.40.128.110">
    <property type="entry name" value="Lipid/polyisoprenoid-binding, YceI-like"/>
    <property type="match status" value="1"/>
</dbReference>
<dbReference type="EMBL" id="BAABEY010000024">
    <property type="protein sequence ID" value="GAA4440151.1"/>
    <property type="molecule type" value="Genomic_DNA"/>
</dbReference>
<dbReference type="InterPro" id="IPR007372">
    <property type="entry name" value="Lipid/polyisoprenoid-bd_YceI"/>
</dbReference>
<protein>
    <submittedName>
        <fullName evidence="2">YceI family protein</fullName>
    </submittedName>
</protein>
<name>A0ABP8LZD5_9BACT</name>
<dbReference type="SUPFAM" id="SSF101874">
    <property type="entry name" value="YceI-like"/>
    <property type="match status" value="1"/>
</dbReference>
<keyword evidence="3" id="KW-1185">Reference proteome</keyword>
<accession>A0ABP8LZD5</accession>
<evidence type="ECO:0000313" key="3">
    <source>
        <dbReference type="Proteomes" id="UP001501508"/>
    </source>
</evidence>
<evidence type="ECO:0000313" key="2">
    <source>
        <dbReference type="EMBL" id="GAA4440151.1"/>
    </source>
</evidence>
<dbReference type="PANTHER" id="PTHR34406">
    <property type="entry name" value="PROTEIN YCEI"/>
    <property type="match status" value="1"/>
</dbReference>
<dbReference type="Proteomes" id="UP001501508">
    <property type="component" value="Unassembled WGS sequence"/>
</dbReference>
<dbReference type="SMART" id="SM00867">
    <property type="entry name" value="YceI"/>
    <property type="match status" value="1"/>
</dbReference>